<evidence type="ECO:0000313" key="2">
    <source>
        <dbReference type="Proteomes" id="UP000237631"/>
    </source>
</evidence>
<dbReference type="AlphaFoldDB" id="A0A2S6CML6"/>
<dbReference type="EMBL" id="PNEN01000171">
    <property type="protein sequence ID" value="PPJ60962.1"/>
    <property type="molecule type" value="Genomic_DNA"/>
</dbReference>
<dbReference type="Pfam" id="PF11927">
    <property type="entry name" value="HODM_asu-like"/>
    <property type="match status" value="1"/>
</dbReference>
<comment type="caution">
    <text evidence="1">The sequence shown here is derived from an EMBL/GenBank/DDBJ whole genome shotgun (WGS) entry which is preliminary data.</text>
</comment>
<dbReference type="OrthoDB" id="5043642at2759"/>
<keyword evidence="2" id="KW-1185">Reference proteome</keyword>
<gene>
    <name evidence="1" type="ORF">CBER1_11245</name>
</gene>
<evidence type="ECO:0000313" key="1">
    <source>
        <dbReference type="EMBL" id="PPJ60962.1"/>
    </source>
</evidence>
<dbReference type="STRING" id="357750.A0A2S6CML6"/>
<dbReference type="InterPro" id="IPR021848">
    <property type="entry name" value="HODM_asu-like"/>
</dbReference>
<sequence length="371" mass="42527">MLTLLNFGWPQLSWSLCIAALYILRACIKSFWRHKPAKAIATGTVAAHQSAIDPNAWINPVQGLECLRSDPIPYRPYEIQGHVTMGIQKRKREDWIRLDSGYLGRIAERKELIEKKPEYTIGTGTLVNDAIEELYNEVMVDYLPKRYPDMFRVNGKVCENMATMGSYPLDSSVLTPAEMLRHLGLNVEEDFYIMCPDAEDGQFRLQGYIACFPGGFLSPARVGESVREIHQPVPGYSEKLGRSVDRYFSRMVPGDFIGRMNWSLQTDGIDLFRIDGNNFYPGQEDREDFKAKYQPDLDDCYLRVEHQTLCALPKSRAIIFCVRSYMTSLHDIRRNGEGPKLADAIESMPEKLAEYKMVPYWGNTILPWLRS</sequence>
<dbReference type="Proteomes" id="UP000237631">
    <property type="component" value="Unassembled WGS sequence"/>
</dbReference>
<accession>A0A2S6CML6</accession>
<organism evidence="1 2">
    <name type="scientific">Cercospora berteroae</name>
    <dbReference type="NCBI Taxonomy" id="357750"/>
    <lineage>
        <taxon>Eukaryota</taxon>
        <taxon>Fungi</taxon>
        <taxon>Dikarya</taxon>
        <taxon>Ascomycota</taxon>
        <taxon>Pezizomycotina</taxon>
        <taxon>Dothideomycetes</taxon>
        <taxon>Dothideomycetidae</taxon>
        <taxon>Mycosphaerellales</taxon>
        <taxon>Mycosphaerellaceae</taxon>
        <taxon>Cercospora</taxon>
    </lineage>
</organism>
<proteinExistence type="predicted"/>
<name>A0A2S6CML6_9PEZI</name>
<protein>
    <submittedName>
        <fullName evidence="1">Uncharacterized protein</fullName>
    </submittedName>
</protein>
<reference evidence="2" key="1">
    <citation type="journal article" date="2017" name="bioRxiv">
        <title>Conservation of a gene cluster reveals novel cercosporin biosynthetic mechanisms and extends production to the genus Colletotrichum.</title>
        <authorList>
            <person name="de Jonge R."/>
            <person name="Ebert M.K."/>
            <person name="Huitt-Roehl C.R."/>
            <person name="Pal P."/>
            <person name="Suttle J.C."/>
            <person name="Spanner R.E."/>
            <person name="Neubauer J.D."/>
            <person name="Jurick W.M.II."/>
            <person name="Stott K.A."/>
            <person name="Secor G.A."/>
            <person name="Thomma B.P.H.J."/>
            <person name="Van de Peer Y."/>
            <person name="Townsend C.A."/>
            <person name="Bolton M.D."/>
        </authorList>
    </citation>
    <scope>NUCLEOTIDE SEQUENCE [LARGE SCALE GENOMIC DNA]</scope>
    <source>
        <strain evidence="2">CBS538.71</strain>
    </source>
</reference>